<protein>
    <submittedName>
        <fullName evidence="2">Uncharacterized protein</fullName>
    </submittedName>
</protein>
<reference evidence="2" key="1">
    <citation type="submission" date="2018-05" db="EMBL/GenBank/DDBJ databases">
        <authorList>
            <person name="Lanie J.A."/>
            <person name="Ng W.-L."/>
            <person name="Kazmierczak K.M."/>
            <person name="Andrzejewski T.M."/>
            <person name="Davidsen T.M."/>
            <person name="Wayne K.J."/>
            <person name="Tettelin H."/>
            <person name="Glass J.I."/>
            <person name="Rusch D."/>
            <person name="Podicherti R."/>
            <person name="Tsui H.-C.T."/>
            <person name="Winkler M.E."/>
        </authorList>
    </citation>
    <scope>NUCLEOTIDE SEQUENCE</scope>
</reference>
<evidence type="ECO:0000313" key="2">
    <source>
        <dbReference type="EMBL" id="SVA33576.1"/>
    </source>
</evidence>
<evidence type="ECO:0000256" key="1">
    <source>
        <dbReference type="SAM" id="MobiDB-lite"/>
    </source>
</evidence>
<accession>A0A381UZM0</accession>
<dbReference type="AlphaFoldDB" id="A0A381UZM0"/>
<feature type="non-terminal residue" evidence="2">
    <location>
        <position position="1"/>
    </location>
</feature>
<proteinExistence type="predicted"/>
<sequence>VPPNGGSVVVERSERGRLWKRFHRYSSRGRTDVAALPSGCGPLGGDERERLAGAEP</sequence>
<feature type="region of interest" description="Disordered" evidence="1">
    <location>
        <begin position="36"/>
        <end position="56"/>
    </location>
</feature>
<gene>
    <name evidence="2" type="ORF">METZ01_LOCUS86430</name>
</gene>
<organism evidence="2">
    <name type="scientific">marine metagenome</name>
    <dbReference type="NCBI Taxonomy" id="408172"/>
    <lineage>
        <taxon>unclassified sequences</taxon>
        <taxon>metagenomes</taxon>
        <taxon>ecological metagenomes</taxon>
    </lineage>
</organism>
<dbReference type="EMBL" id="UINC01007482">
    <property type="protein sequence ID" value="SVA33576.1"/>
    <property type="molecule type" value="Genomic_DNA"/>
</dbReference>
<feature type="compositionally biased region" description="Basic and acidic residues" evidence="1">
    <location>
        <begin position="45"/>
        <end position="56"/>
    </location>
</feature>
<name>A0A381UZM0_9ZZZZ</name>